<protein>
    <submittedName>
        <fullName evidence="9">Mitochondrial metal transporter</fullName>
    </submittedName>
</protein>
<dbReference type="InterPro" id="IPR027470">
    <property type="entry name" value="Cation_efflux_CTD"/>
</dbReference>
<comment type="caution">
    <text evidence="9">The sequence shown here is derived from an EMBL/GenBank/DDBJ whole genome shotgun (WGS) entry which is preliminary data.</text>
</comment>
<dbReference type="InterPro" id="IPR002524">
    <property type="entry name" value="Cation_efflux"/>
</dbReference>
<dbReference type="SUPFAM" id="SSF160240">
    <property type="entry name" value="Cation efflux protein cytoplasmic domain-like"/>
    <property type="match status" value="1"/>
</dbReference>
<reference evidence="9 10" key="2">
    <citation type="journal article" date="2018" name="New Phytol.">
        <title>High intraspecific genome diversity in the model arbuscular mycorrhizal symbiont Rhizophagus irregularis.</title>
        <authorList>
            <person name="Chen E.C.H."/>
            <person name="Morin E."/>
            <person name="Beaudet D."/>
            <person name="Noel J."/>
            <person name="Yildirir G."/>
            <person name="Ndikumana S."/>
            <person name="Charron P."/>
            <person name="St-Onge C."/>
            <person name="Giorgi J."/>
            <person name="Kruger M."/>
            <person name="Marton T."/>
            <person name="Ropars J."/>
            <person name="Grigoriev I.V."/>
            <person name="Hainaut M."/>
            <person name="Henrissat B."/>
            <person name="Roux C."/>
            <person name="Martin F."/>
            <person name="Corradi N."/>
        </authorList>
    </citation>
    <scope>NUCLEOTIDE SEQUENCE [LARGE SCALE GENOMIC DNA]</scope>
    <source>
        <strain evidence="9 10">DAOM 197198</strain>
    </source>
</reference>
<evidence type="ECO:0000256" key="3">
    <source>
        <dbReference type="ARBA" id="ARBA00022448"/>
    </source>
</evidence>
<dbReference type="FunFam" id="1.20.1510.10:FF:000006">
    <property type="entry name" value="Divalent cation efflux transporter"/>
    <property type="match status" value="1"/>
</dbReference>
<dbReference type="InterPro" id="IPR058533">
    <property type="entry name" value="Cation_efflux_TM"/>
</dbReference>
<evidence type="ECO:0000256" key="1">
    <source>
        <dbReference type="ARBA" id="ARBA00004141"/>
    </source>
</evidence>
<dbReference type="InterPro" id="IPR027469">
    <property type="entry name" value="Cation_efflux_TMD_sf"/>
</dbReference>
<organism evidence="9 10">
    <name type="scientific">Rhizophagus irregularis (strain DAOM 181602 / DAOM 197198 / MUCL 43194)</name>
    <name type="common">Arbuscular mycorrhizal fungus</name>
    <name type="synonym">Glomus intraradices</name>
    <dbReference type="NCBI Taxonomy" id="747089"/>
    <lineage>
        <taxon>Eukaryota</taxon>
        <taxon>Fungi</taxon>
        <taxon>Fungi incertae sedis</taxon>
        <taxon>Mucoromycota</taxon>
        <taxon>Glomeromycotina</taxon>
        <taxon>Glomeromycetes</taxon>
        <taxon>Glomerales</taxon>
        <taxon>Glomeraceae</taxon>
        <taxon>Rhizophagus</taxon>
    </lineage>
</organism>
<dbReference type="Gene3D" id="3.30.70.1350">
    <property type="entry name" value="Cation efflux protein, cytoplasmic domain"/>
    <property type="match status" value="1"/>
</dbReference>
<dbReference type="SUPFAM" id="SSF161111">
    <property type="entry name" value="Cation efflux protein transmembrane domain-like"/>
    <property type="match status" value="1"/>
</dbReference>
<gene>
    <name evidence="9" type="ORF">GLOIN_2v1791403</name>
</gene>
<dbReference type="NCBIfam" id="TIGR01297">
    <property type="entry name" value="CDF"/>
    <property type="match status" value="1"/>
</dbReference>
<dbReference type="GO" id="GO:0008324">
    <property type="term" value="F:monoatomic cation transmembrane transporter activity"/>
    <property type="evidence" value="ECO:0007669"/>
    <property type="project" value="InterPro"/>
</dbReference>
<dbReference type="GO" id="GO:0016020">
    <property type="term" value="C:membrane"/>
    <property type="evidence" value="ECO:0007669"/>
    <property type="project" value="UniProtKB-SubCell"/>
</dbReference>
<reference evidence="9 10" key="1">
    <citation type="journal article" date="2013" name="Proc. Natl. Acad. Sci. U.S.A.">
        <title>Genome of an arbuscular mycorrhizal fungus provides insight into the oldest plant symbiosis.</title>
        <authorList>
            <person name="Tisserant E."/>
            <person name="Malbreil M."/>
            <person name="Kuo A."/>
            <person name="Kohler A."/>
            <person name="Symeonidi A."/>
            <person name="Balestrini R."/>
            <person name="Charron P."/>
            <person name="Duensing N."/>
            <person name="Frei Dit Frey N."/>
            <person name="Gianinazzi-Pearson V."/>
            <person name="Gilbert L.B."/>
            <person name="Handa Y."/>
            <person name="Herr J.R."/>
            <person name="Hijri M."/>
            <person name="Koul R."/>
            <person name="Kawaguchi M."/>
            <person name="Krajinski F."/>
            <person name="Lammers P.J."/>
            <person name="Masclaux F.G."/>
            <person name="Murat C."/>
            <person name="Morin E."/>
            <person name="Ndikumana S."/>
            <person name="Pagni M."/>
            <person name="Petitpierre D."/>
            <person name="Requena N."/>
            <person name="Rosikiewicz P."/>
            <person name="Riley R."/>
            <person name="Saito K."/>
            <person name="San Clemente H."/>
            <person name="Shapiro H."/>
            <person name="van Tuinen D."/>
            <person name="Becard G."/>
            <person name="Bonfante P."/>
            <person name="Paszkowski U."/>
            <person name="Shachar-Hill Y.Y."/>
            <person name="Tuskan G.A."/>
            <person name="Young P.W."/>
            <person name="Sanders I.R."/>
            <person name="Henrissat B."/>
            <person name="Rensing S.A."/>
            <person name="Grigoriev I.V."/>
            <person name="Corradi N."/>
            <person name="Roux C."/>
            <person name="Martin F."/>
        </authorList>
    </citation>
    <scope>NUCLEOTIDE SEQUENCE [LARGE SCALE GENOMIC DNA]</scope>
    <source>
        <strain evidence="9 10">DAOM 197198</strain>
    </source>
</reference>
<evidence type="ECO:0000313" key="9">
    <source>
        <dbReference type="EMBL" id="POG57713.1"/>
    </source>
</evidence>
<keyword evidence="10" id="KW-1185">Reference proteome</keyword>
<keyword evidence="3" id="KW-0813">Transport</keyword>
<keyword evidence="5" id="KW-1133">Transmembrane helix</keyword>
<keyword evidence="4" id="KW-0812">Transmembrane</keyword>
<evidence type="ECO:0000313" key="10">
    <source>
        <dbReference type="Proteomes" id="UP000018888"/>
    </source>
</evidence>
<evidence type="ECO:0000259" key="7">
    <source>
        <dbReference type="Pfam" id="PF01545"/>
    </source>
</evidence>
<dbReference type="InterPro" id="IPR036837">
    <property type="entry name" value="Cation_efflux_CTD_sf"/>
</dbReference>
<dbReference type="AlphaFoldDB" id="A0A2P4NX74"/>
<dbReference type="Pfam" id="PF16916">
    <property type="entry name" value="ZT_dimer"/>
    <property type="match status" value="1"/>
</dbReference>
<dbReference type="InterPro" id="IPR050291">
    <property type="entry name" value="CDF_Transporter"/>
</dbReference>
<dbReference type="Proteomes" id="UP000018888">
    <property type="component" value="Unassembled WGS sequence"/>
</dbReference>
<comment type="similarity">
    <text evidence="2">Belongs to the cation diffusion facilitator (CDF) transporter (TC 2.A.4) family.</text>
</comment>
<accession>A0A2P4NX74</accession>
<dbReference type="Pfam" id="PF01545">
    <property type="entry name" value="Cation_efflux"/>
    <property type="match status" value="1"/>
</dbReference>
<keyword evidence="6" id="KW-0472">Membrane</keyword>
<evidence type="ECO:0000259" key="8">
    <source>
        <dbReference type="Pfam" id="PF16916"/>
    </source>
</evidence>
<name>A0A2P4NX74_RHIID</name>
<feature type="domain" description="Cation efflux protein transmembrane" evidence="7">
    <location>
        <begin position="126"/>
        <end position="334"/>
    </location>
</feature>
<dbReference type="PANTHER" id="PTHR43840">
    <property type="entry name" value="MITOCHONDRIAL METAL TRANSPORTER 1-RELATED"/>
    <property type="match status" value="1"/>
</dbReference>
<evidence type="ECO:0000256" key="4">
    <source>
        <dbReference type="ARBA" id="ARBA00022692"/>
    </source>
</evidence>
<dbReference type="GO" id="GO:0030003">
    <property type="term" value="P:intracellular monoatomic cation homeostasis"/>
    <property type="evidence" value="ECO:0007669"/>
    <property type="project" value="UniProtKB-ARBA"/>
</dbReference>
<dbReference type="Gene3D" id="1.20.1510.10">
    <property type="entry name" value="Cation efflux protein transmembrane domain"/>
    <property type="match status" value="1"/>
</dbReference>
<evidence type="ECO:0000256" key="5">
    <source>
        <dbReference type="ARBA" id="ARBA00022989"/>
    </source>
</evidence>
<sequence length="427" mass="47151">MNKFNRNTSIKIFKNLSSSFNIIINITNNNINNKYFFHSYTKTNSSLYNLSRFKNGNGNNKNINNNNILQININNSNKPYLIFEQQKRWHINHHHHGHRNEEHSGLIAALTISDSKSRGTKITLWGLASNVGLTAAKGVAGVVMNSASLVADAAHSLSDLISDFVTLYTFRKSRRPADATHPYGYGKYESIGSLAVSSLLIAGAIGIGHHSYELLVELLPVEIPTNISELNGAINSANLHPLNPNAAWFAAASVLVKEILFRITLKIGLEERSDVLIANAWHHRSDAASSLVALGAIVGSYLGFPFLDPVGGILVAGMIMKSGFEIMLSSLKELADMKVEEDIICQVEKAVEKSKGTNSNIVNFHSIRGRKSGPFHLIDMVLQVDPDITVSKAHHIEEQVRRAVKDECKSVKEVLMHLDVEDQQPHH</sequence>
<evidence type="ECO:0000256" key="2">
    <source>
        <dbReference type="ARBA" id="ARBA00008114"/>
    </source>
</evidence>
<feature type="domain" description="Cation efflux protein cytoplasmic" evidence="8">
    <location>
        <begin position="358"/>
        <end position="419"/>
    </location>
</feature>
<evidence type="ECO:0000256" key="6">
    <source>
        <dbReference type="ARBA" id="ARBA00023136"/>
    </source>
</evidence>
<dbReference type="PANTHER" id="PTHR43840:SF15">
    <property type="entry name" value="MITOCHONDRIAL METAL TRANSPORTER 1-RELATED"/>
    <property type="match status" value="1"/>
</dbReference>
<dbReference type="EMBL" id="AUPC02000632">
    <property type="protein sequence ID" value="POG57713.1"/>
    <property type="molecule type" value="Genomic_DNA"/>
</dbReference>
<proteinExistence type="inferred from homology"/>
<dbReference type="VEuPathDB" id="FungiDB:RhiirFUN_009552"/>
<dbReference type="GO" id="GO:0098771">
    <property type="term" value="P:inorganic ion homeostasis"/>
    <property type="evidence" value="ECO:0007669"/>
    <property type="project" value="UniProtKB-ARBA"/>
</dbReference>
<comment type="subcellular location">
    <subcellularLocation>
        <location evidence="1">Membrane</location>
        <topology evidence="1">Multi-pass membrane protein</topology>
    </subcellularLocation>
</comment>